<evidence type="ECO:0000256" key="1">
    <source>
        <dbReference type="SAM" id="Phobius"/>
    </source>
</evidence>
<proteinExistence type="predicted"/>
<reference evidence="2 3" key="1">
    <citation type="journal article" date="2019" name="Int. J. Syst. Evol. Microbiol.">
        <title>The Global Catalogue of Microorganisms (GCM) 10K type strain sequencing project: providing services to taxonomists for standard genome sequencing and annotation.</title>
        <authorList>
            <consortium name="The Broad Institute Genomics Platform"/>
            <consortium name="The Broad Institute Genome Sequencing Center for Infectious Disease"/>
            <person name="Wu L."/>
            <person name="Ma J."/>
        </authorList>
    </citation>
    <scope>NUCLEOTIDE SEQUENCE [LARGE SCALE GENOMIC DNA]</scope>
    <source>
        <strain evidence="2 3">JCM 10425</strain>
    </source>
</reference>
<accession>A0ABN0U9B7</accession>
<name>A0ABN0U9B7_9ACTN</name>
<keyword evidence="3" id="KW-1185">Reference proteome</keyword>
<evidence type="ECO:0000313" key="3">
    <source>
        <dbReference type="Proteomes" id="UP001500967"/>
    </source>
</evidence>
<gene>
    <name evidence="2" type="ORF">GCM10009539_30440</name>
</gene>
<keyword evidence="1" id="KW-0812">Transmembrane</keyword>
<dbReference type="Proteomes" id="UP001500967">
    <property type="component" value="Unassembled WGS sequence"/>
</dbReference>
<dbReference type="EMBL" id="BAAAGX010000011">
    <property type="protein sequence ID" value="GAA0242932.1"/>
    <property type="molecule type" value="Genomic_DNA"/>
</dbReference>
<feature type="transmembrane region" description="Helical" evidence="1">
    <location>
        <begin position="55"/>
        <end position="73"/>
    </location>
</feature>
<feature type="transmembrane region" description="Helical" evidence="1">
    <location>
        <begin position="116"/>
        <end position="138"/>
    </location>
</feature>
<organism evidence="2 3">
    <name type="scientific">Cryptosporangium japonicum</name>
    <dbReference type="NCBI Taxonomy" id="80872"/>
    <lineage>
        <taxon>Bacteria</taxon>
        <taxon>Bacillati</taxon>
        <taxon>Actinomycetota</taxon>
        <taxon>Actinomycetes</taxon>
        <taxon>Cryptosporangiales</taxon>
        <taxon>Cryptosporangiaceae</taxon>
        <taxon>Cryptosporangium</taxon>
    </lineage>
</organism>
<comment type="caution">
    <text evidence="2">The sequence shown here is derived from an EMBL/GenBank/DDBJ whole genome shotgun (WGS) entry which is preliminary data.</text>
</comment>
<keyword evidence="1" id="KW-0472">Membrane</keyword>
<protein>
    <submittedName>
        <fullName evidence="2">Uncharacterized protein</fullName>
    </submittedName>
</protein>
<keyword evidence="1" id="KW-1133">Transmembrane helix</keyword>
<sequence>MFTYAIAVALATAVAARTRVEPSRNRRWRWLAAITLTSGFATVLAVRALQHGHPAAFVVALTGTVAYVTWPLLCRPTTRPHWTVAAAAAGVGVMFVGYGATVVLASGWLWGDIALALVGLTIVGVASVAWGIVGSLWLRHRAHLDAVTGAVPLPTAATAVAALPLAPPPLPAPPRTVAPRALAAAPALPRPARRTGALPAVADV</sequence>
<feature type="transmembrane region" description="Helical" evidence="1">
    <location>
        <begin position="28"/>
        <end position="49"/>
    </location>
</feature>
<dbReference type="RefSeq" id="WP_344649476.1">
    <property type="nucleotide sequence ID" value="NZ_BAAAGX010000011.1"/>
</dbReference>
<feature type="transmembrane region" description="Helical" evidence="1">
    <location>
        <begin position="85"/>
        <end position="110"/>
    </location>
</feature>
<evidence type="ECO:0000313" key="2">
    <source>
        <dbReference type="EMBL" id="GAA0242932.1"/>
    </source>
</evidence>